<proteinExistence type="predicted"/>
<sequence>MCLSIYFLKHLIWTKNKIYNLENLSKKEHKKLTETLSTTFKHLDSIHCSHLIDILIITVQLEITDLNKCKPLVSDIIDERVQNYNKNTKKIQGLGESTNIDINNNNDYNDFVLYYFKRVHKLFNNWKRISISQLLEISLNFYKYIKFNPNVEKNNYNIVLNNNEVFKNIKIKFDKKKFDKKLYQSIIGEDNTHFFDFTFTLFIRYVFGII</sequence>
<evidence type="ECO:0000313" key="1">
    <source>
        <dbReference type="EMBL" id="EQB60055.1"/>
    </source>
</evidence>
<accession>T0MG88</accession>
<gene>
    <name evidence="1" type="ORF">NAPIS_ORF02394</name>
</gene>
<reference evidence="1 2" key="1">
    <citation type="journal article" date="2013" name="BMC Genomics">
        <title>Genome sequencing and comparative genomics of honey bee microsporidia, Nosema apis reveal novel insights into host-parasite interactions.</title>
        <authorList>
            <person name="Chen Yp."/>
            <person name="Pettis J.S."/>
            <person name="Zhao Y."/>
            <person name="Liu X."/>
            <person name="Tallon L.J."/>
            <person name="Sadzewicz L.D."/>
            <person name="Li R."/>
            <person name="Zheng H."/>
            <person name="Huang S."/>
            <person name="Zhang X."/>
            <person name="Hamilton M.C."/>
            <person name="Pernal S.F."/>
            <person name="Melathopoulos A.P."/>
            <person name="Yan X."/>
            <person name="Evans J.D."/>
        </authorList>
    </citation>
    <scope>NUCLEOTIDE SEQUENCE [LARGE SCALE GENOMIC DNA]</scope>
    <source>
        <strain evidence="1 2">BRL 01</strain>
    </source>
</reference>
<keyword evidence="2" id="KW-1185">Reference proteome</keyword>
<dbReference type="HOGENOM" id="CLU_1267213_0_0_1"/>
<dbReference type="Proteomes" id="UP000053780">
    <property type="component" value="Unassembled WGS sequence"/>
</dbReference>
<evidence type="ECO:0000313" key="2">
    <source>
        <dbReference type="Proteomes" id="UP000053780"/>
    </source>
</evidence>
<dbReference type="EMBL" id="KE647334">
    <property type="protein sequence ID" value="EQB60055.1"/>
    <property type="molecule type" value="Genomic_DNA"/>
</dbReference>
<protein>
    <submittedName>
        <fullName evidence="1">Uncharacterized protein</fullName>
    </submittedName>
</protein>
<dbReference type="VEuPathDB" id="MicrosporidiaDB:NAPIS_ORF02394"/>
<name>T0MG88_9MICR</name>
<organism evidence="1 2">
    <name type="scientific">Vairimorpha apis BRL 01</name>
    <dbReference type="NCBI Taxonomy" id="1037528"/>
    <lineage>
        <taxon>Eukaryota</taxon>
        <taxon>Fungi</taxon>
        <taxon>Fungi incertae sedis</taxon>
        <taxon>Microsporidia</taxon>
        <taxon>Nosematidae</taxon>
        <taxon>Vairimorpha</taxon>
    </lineage>
</organism>
<dbReference type="AlphaFoldDB" id="T0MG88"/>